<keyword evidence="6" id="KW-0158">Chromosome</keyword>
<dbReference type="GO" id="GO:0003677">
    <property type="term" value="F:DNA binding"/>
    <property type="evidence" value="ECO:0007669"/>
    <property type="project" value="UniProtKB-KW"/>
</dbReference>
<name>A0AAV7WTS8_PLEWA</name>
<dbReference type="InterPro" id="IPR009072">
    <property type="entry name" value="Histone-fold"/>
</dbReference>
<keyword evidence="12" id="KW-1185">Reference proteome</keyword>
<evidence type="ECO:0000256" key="9">
    <source>
        <dbReference type="ARBA" id="ARBA00023269"/>
    </source>
</evidence>
<evidence type="ECO:0000256" key="3">
    <source>
        <dbReference type="ARBA" id="ARBA00004286"/>
    </source>
</evidence>
<dbReference type="Gene3D" id="1.10.20.10">
    <property type="entry name" value="Histone, subunit A"/>
    <property type="match status" value="1"/>
</dbReference>
<evidence type="ECO:0000256" key="5">
    <source>
        <dbReference type="ARBA" id="ARBA00011538"/>
    </source>
</evidence>
<evidence type="ECO:0000313" key="12">
    <source>
        <dbReference type="Proteomes" id="UP001066276"/>
    </source>
</evidence>
<comment type="subunit">
    <text evidence="5">The nucleosome is a histone octamer containing two molecules each of H2A, H2B, H3 and H4 assembled in one H3-H4 heterotetramer and two H2A-H2B heterodimers. The octamer wraps approximately 147 bp of DNA.</text>
</comment>
<dbReference type="CDD" id="cd22912">
    <property type="entry name" value="HFD_H4"/>
    <property type="match status" value="1"/>
</dbReference>
<protein>
    <recommendedName>
        <fullName evidence="13">Histone H4</fullName>
    </recommendedName>
</protein>
<dbReference type="SMART" id="SM00417">
    <property type="entry name" value="H4"/>
    <property type="match status" value="1"/>
</dbReference>
<comment type="caution">
    <text evidence="11">The sequence shown here is derived from an EMBL/GenBank/DDBJ whole genome shotgun (WGS) entry which is preliminary data.</text>
</comment>
<evidence type="ECO:0000256" key="1">
    <source>
        <dbReference type="ARBA" id="ARBA00002001"/>
    </source>
</evidence>
<feature type="region of interest" description="Disordered" evidence="10">
    <location>
        <begin position="1"/>
        <end position="54"/>
    </location>
</feature>
<dbReference type="EMBL" id="JANPWB010000001">
    <property type="protein sequence ID" value="KAJ1215888.1"/>
    <property type="molecule type" value="Genomic_DNA"/>
</dbReference>
<keyword evidence="9" id="KW-0544">Nucleosome core</keyword>
<dbReference type="PANTHER" id="PTHR10484">
    <property type="entry name" value="HISTONE H4"/>
    <property type="match status" value="1"/>
</dbReference>
<comment type="function">
    <text evidence="1">Core component of nucleosome. Nucleosomes wrap and compact DNA into chromatin, limiting DNA accessibility to the cellular machineries which require DNA as a template. Histones thereby play a central role in transcription regulation, DNA repair, DNA replication and chromosomal stability. DNA accessibility is regulated via a complex set of post-translational modifications of histones, also called histone code, and nucleosome remodeling.</text>
</comment>
<evidence type="ECO:0000256" key="10">
    <source>
        <dbReference type="SAM" id="MobiDB-lite"/>
    </source>
</evidence>
<reference evidence="11" key="1">
    <citation type="journal article" date="2022" name="bioRxiv">
        <title>Sequencing and chromosome-scale assembly of the giantPleurodeles waltlgenome.</title>
        <authorList>
            <person name="Brown T."/>
            <person name="Elewa A."/>
            <person name="Iarovenko S."/>
            <person name="Subramanian E."/>
            <person name="Araus A.J."/>
            <person name="Petzold A."/>
            <person name="Susuki M."/>
            <person name="Suzuki K.-i.T."/>
            <person name="Hayashi T."/>
            <person name="Toyoda A."/>
            <person name="Oliveira C."/>
            <person name="Osipova E."/>
            <person name="Leigh N.D."/>
            <person name="Simon A."/>
            <person name="Yun M.H."/>
        </authorList>
    </citation>
    <scope>NUCLEOTIDE SEQUENCE</scope>
    <source>
        <strain evidence="11">20211129_DDA</strain>
        <tissue evidence="11">Liver</tissue>
    </source>
</reference>
<dbReference type="SUPFAM" id="SSF47113">
    <property type="entry name" value="Histone-fold"/>
    <property type="match status" value="1"/>
</dbReference>
<gene>
    <name evidence="11" type="ORF">NDU88_003495</name>
</gene>
<sequence length="128" mass="14159">MPTAGKVPLPAEGGPGASSTASRREDVLTRQRRQGARQRGCKEAQEGAPDNIQGITKPAMRRLVLRSGVKRISGLIYEETRNVLNVFLENFIRDAVTYTEHAKRKTVTAMDVVFALKHQEHTHYGFGG</sequence>
<dbReference type="GO" id="GO:0046982">
    <property type="term" value="F:protein heterodimerization activity"/>
    <property type="evidence" value="ECO:0007669"/>
    <property type="project" value="InterPro"/>
</dbReference>
<keyword evidence="8" id="KW-0539">Nucleus</keyword>
<accession>A0AAV7WTS8</accession>
<evidence type="ECO:0000256" key="4">
    <source>
        <dbReference type="ARBA" id="ARBA00006564"/>
    </source>
</evidence>
<dbReference type="GO" id="GO:0030527">
    <property type="term" value="F:structural constituent of chromatin"/>
    <property type="evidence" value="ECO:0007669"/>
    <property type="project" value="InterPro"/>
</dbReference>
<proteinExistence type="inferred from homology"/>
<dbReference type="AlphaFoldDB" id="A0AAV7WTS8"/>
<comment type="similarity">
    <text evidence="4">Belongs to the histone H4 family.</text>
</comment>
<evidence type="ECO:0000256" key="8">
    <source>
        <dbReference type="ARBA" id="ARBA00023242"/>
    </source>
</evidence>
<dbReference type="Proteomes" id="UP001066276">
    <property type="component" value="Chromosome 1_1"/>
</dbReference>
<evidence type="ECO:0000256" key="7">
    <source>
        <dbReference type="ARBA" id="ARBA00023125"/>
    </source>
</evidence>
<organism evidence="11 12">
    <name type="scientific">Pleurodeles waltl</name>
    <name type="common">Iberian ribbed newt</name>
    <dbReference type="NCBI Taxonomy" id="8319"/>
    <lineage>
        <taxon>Eukaryota</taxon>
        <taxon>Metazoa</taxon>
        <taxon>Chordata</taxon>
        <taxon>Craniata</taxon>
        <taxon>Vertebrata</taxon>
        <taxon>Euteleostomi</taxon>
        <taxon>Amphibia</taxon>
        <taxon>Batrachia</taxon>
        <taxon>Caudata</taxon>
        <taxon>Salamandroidea</taxon>
        <taxon>Salamandridae</taxon>
        <taxon>Pleurodelinae</taxon>
        <taxon>Pleurodeles</taxon>
    </lineage>
</organism>
<evidence type="ECO:0000256" key="2">
    <source>
        <dbReference type="ARBA" id="ARBA00004123"/>
    </source>
</evidence>
<evidence type="ECO:0000313" key="11">
    <source>
        <dbReference type="EMBL" id="KAJ1215888.1"/>
    </source>
</evidence>
<dbReference type="GO" id="GO:0000786">
    <property type="term" value="C:nucleosome"/>
    <property type="evidence" value="ECO:0007669"/>
    <property type="project" value="UniProtKB-KW"/>
</dbReference>
<keyword evidence="7" id="KW-0238">DNA-binding</keyword>
<comment type="subcellular location">
    <subcellularLocation>
        <location evidence="3">Chromosome</location>
    </subcellularLocation>
    <subcellularLocation>
        <location evidence="2">Nucleus</location>
    </subcellularLocation>
</comment>
<evidence type="ECO:0008006" key="13">
    <source>
        <dbReference type="Google" id="ProtNLM"/>
    </source>
</evidence>
<dbReference type="InterPro" id="IPR001951">
    <property type="entry name" value="Histone_H4"/>
</dbReference>
<dbReference type="FunFam" id="1.10.20.10:FF:000012">
    <property type="entry name" value="Histone H4"/>
    <property type="match status" value="1"/>
</dbReference>
<dbReference type="GO" id="GO:0005634">
    <property type="term" value="C:nucleus"/>
    <property type="evidence" value="ECO:0007669"/>
    <property type="project" value="UniProtKB-SubCell"/>
</dbReference>
<evidence type="ECO:0000256" key="6">
    <source>
        <dbReference type="ARBA" id="ARBA00022454"/>
    </source>
</evidence>